<evidence type="ECO:0000313" key="1">
    <source>
        <dbReference type="EMBL" id="SUM34922.1"/>
    </source>
</evidence>
<gene>
    <name evidence="1" type="primary">bglH_2</name>
    <name evidence="1" type="ORF">NCTC12195_04449</name>
</gene>
<sequence length="58" mass="6610">MKQMNLNFPNNFLWGGATAANQIEGAYNLDGKGMSTADFIEFIPKSQRTKDNEMENYF</sequence>
<dbReference type="InterPro" id="IPR001360">
    <property type="entry name" value="Glyco_hydro_1"/>
</dbReference>
<protein>
    <submittedName>
        <fullName evidence="1">Beta-glucosidase</fullName>
        <ecNumber evidence="1">3.2.1.86</ecNumber>
    </submittedName>
</protein>
<evidence type="ECO:0000313" key="2">
    <source>
        <dbReference type="Proteomes" id="UP000255277"/>
    </source>
</evidence>
<reference evidence="1 2" key="1">
    <citation type="submission" date="2018-06" db="EMBL/GenBank/DDBJ databases">
        <authorList>
            <consortium name="Pathogen Informatics"/>
            <person name="Doyle S."/>
        </authorList>
    </citation>
    <scope>NUCLEOTIDE SEQUENCE [LARGE SCALE GENOMIC DNA]</scope>
    <source>
        <strain evidence="1 2">NCTC12195</strain>
    </source>
</reference>
<dbReference type="InterPro" id="IPR017853">
    <property type="entry name" value="GH"/>
</dbReference>
<dbReference type="InterPro" id="IPR033132">
    <property type="entry name" value="GH_1_N_CS"/>
</dbReference>
<keyword evidence="1" id="KW-0378">Hydrolase</keyword>
<dbReference type="Proteomes" id="UP000255277">
    <property type="component" value="Unassembled WGS sequence"/>
</dbReference>
<dbReference type="GO" id="GO:0008706">
    <property type="term" value="F:6-phospho-beta-glucosidase activity"/>
    <property type="evidence" value="ECO:0007669"/>
    <property type="project" value="UniProtKB-EC"/>
</dbReference>
<dbReference type="GO" id="GO:0005975">
    <property type="term" value="P:carbohydrate metabolic process"/>
    <property type="evidence" value="ECO:0007669"/>
    <property type="project" value="InterPro"/>
</dbReference>
<keyword evidence="1" id="KW-0326">Glycosidase</keyword>
<dbReference type="Pfam" id="PF00232">
    <property type="entry name" value="Glyco_hydro_1"/>
    <property type="match status" value="1"/>
</dbReference>
<dbReference type="EMBL" id="UHDK01000001">
    <property type="protein sequence ID" value="SUM34922.1"/>
    <property type="molecule type" value="Genomic_DNA"/>
</dbReference>
<dbReference type="EC" id="3.2.1.86" evidence="1"/>
<accession>A0A380FKY6</accession>
<dbReference type="SUPFAM" id="SSF51445">
    <property type="entry name" value="(Trans)glycosidases"/>
    <property type="match status" value="1"/>
</dbReference>
<name>A0A380FKY6_STAGA</name>
<dbReference type="AlphaFoldDB" id="A0A380FKY6"/>
<organism evidence="1 2">
    <name type="scientific">Staphylococcus gallinarum</name>
    <dbReference type="NCBI Taxonomy" id="1293"/>
    <lineage>
        <taxon>Bacteria</taxon>
        <taxon>Bacillati</taxon>
        <taxon>Bacillota</taxon>
        <taxon>Bacilli</taxon>
        <taxon>Bacillales</taxon>
        <taxon>Staphylococcaceae</taxon>
        <taxon>Staphylococcus</taxon>
    </lineage>
</organism>
<proteinExistence type="predicted"/>
<dbReference type="PROSITE" id="PS00653">
    <property type="entry name" value="GLYCOSYL_HYDROL_F1_2"/>
    <property type="match status" value="1"/>
</dbReference>
<dbReference type="Gene3D" id="3.20.20.80">
    <property type="entry name" value="Glycosidases"/>
    <property type="match status" value="1"/>
</dbReference>